<dbReference type="InParanoid" id="A7ESA9"/>
<dbReference type="RefSeq" id="XP_001590474.1">
    <property type="nucleotide sequence ID" value="XM_001590424.1"/>
</dbReference>
<dbReference type="Proteomes" id="UP000001312">
    <property type="component" value="Unassembled WGS sequence"/>
</dbReference>
<sequence>MSHLQDAWGVLIWLATGMPKTPVESSRPNTDRFDNK</sequence>
<name>A7ESA9_SCLS1</name>
<gene>
    <name evidence="1" type="ORF">SS1G_08214</name>
</gene>
<dbReference type="HOGENOM" id="CLU_3359988_0_0_1"/>
<dbReference type="GeneID" id="5486765"/>
<proteinExistence type="predicted"/>
<organism evidence="1 2">
    <name type="scientific">Sclerotinia sclerotiorum (strain ATCC 18683 / 1980 / Ss-1)</name>
    <name type="common">White mold</name>
    <name type="synonym">Whetzelinia sclerotiorum</name>
    <dbReference type="NCBI Taxonomy" id="665079"/>
    <lineage>
        <taxon>Eukaryota</taxon>
        <taxon>Fungi</taxon>
        <taxon>Dikarya</taxon>
        <taxon>Ascomycota</taxon>
        <taxon>Pezizomycotina</taxon>
        <taxon>Leotiomycetes</taxon>
        <taxon>Helotiales</taxon>
        <taxon>Sclerotiniaceae</taxon>
        <taxon>Sclerotinia</taxon>
    </lineage>
</organism>
<dbReference type="KEGG" id="ssl:SS1G_08214"/>
<evidence type="ECO:0000313" key="2">
    <source>
        <dbReference type="Proteomes" id="UP000001312"/>
    </source>
</evidence>
<keyword evidence="2" id="KW-1185">Reference proteome</keyword>
<protein>
    <submittedName>
        <fullName evidence="1">Uncharacterized protein</fullName>
    </submittedName>
</protein>
<dbReference type="EMBL" id="CH476631">
    <property type="protein sequence ID" value="EDN92351.1"/>
    <property type="molecule type" value="Genomic_DNA"/>
</dbReference>
<accession>A7ESA9</accession>
<reference evidence="2" key="1">
    <citation type="journal article" date="2011" name="PLoS Genet.">
        <title>Genomic analysis of the necrotrophic fungal pathogens Sclerotinia sclerotiorum and Botrytis cinerea.</title>
        <authorList>
            <person name="Amselem J."/>
            <person name="Cuomo C.A."/>
            <person name="van Kan J.A."/>
            <person name="Viaud M."/>
            <person name="Benito E.P."/>
            <person name="Couloux A."/>
            <person name="Coutinho P.M."/>
            <person name="de Vries R.P."/>
            <person name="Dyer P.S."/>
            <person name="Fillinger S."/>
            <person name="Fournier E."/>
            <person name="Gout L."/>
            <person name="Hahn M."/>
            <person name="Kohn L."/>
            <person name="Lapalu N."/>
            <person name="Plummer K.M."/>
            <person name="Pradier J.M."/>
            <person name="Quevillon E."/>
            <person name="Sharon A."/>
            <person name="Simon A."/>
            <person name="ten Have A."/>
            <person name="Tudzynski B."/>
            <person name="Tudzynski P."/>
            <person name="Wincker P."/>
            <person name="Andrew M."/>
            <person name="Anthouard V."/>
            <person name="Beever R.E."/>
            <person name="Beffa R."/>
            <person name="Benoit I."/>
            <person name="Bouzid O."/>
            <person name="Brault B."/>
            <person name="Chen Z."/>
            <person name="Choquer M."/>
            <person name="Collemare J."/>
            <person name="Cotton P."/>
            <person name="Danchin E.G."/>
            <person name="Da Silva C."/>
            <person name="Gautier A."/>
            <person name="Giraud C."/>
            <person name="Giraud T."/>
            <person name="Gonzalez C."/>
            <person name="Grossetete S."/>
            <person name="Guldener U."/>
            <person name="Henrissat B."/>
            <person name="Howlett B.J."/>
            <person name="Kodira C."/>
            <person name="Kretschmer M."/>
            <person name="Lappartient A."/>
            <person name="Leroch M."/>
            <person name="Levis C."/>
            <person name="Mauceli E."/>
            <person name="Neuveglise C."/>
            <person name="Oeser B."/>
            <person name="Pearson M."/>
            <person name="Poulain J."/>
            <person name="Poussereau N."/>
            <person name="Quesneville H."/>
            <person name="Rascle C."/>
            <person name="Schumacher J."/>
            <person name="Segurens B."/>
            <person name="Sexton A."/>
            <person name="Silva E."/>
            <person name="Sirven C."/>
            <person name="Soanes D.M."/>
            <person name="Talbot N.J."/>
            <person name="Templeton M."/>
            <person name="Yandava C."/>
            <person name="Yarden O."/>
            <person name="Zeng Q."/>
            <person name="Rollins J.A."/>
            <person name="Lebrun M.H."/>
            <person name="Dickman M."/>
        </authorList>
    </citation>
    <scope>NUCLEOTIDE SEQUENCE [LARGE SCALE GENOMIC DNA]</scope>
    <source>
        <strain evidence="2">ATCC 18683 / 1980 / Ss-1</strain>
    </source>
</reference>
<dbReference type="AlphaFoldDB" id="A7ESA9"/>
<evidence type="ECO:0000313" key="1">
    <source>
        <dbReference type="EMBL" id="EDN92351.1"/>
    </source>
</evidence>